<accession>A0ABX9MUB5</accession>
<dbReference type="SUPFAM" id="SSF56399">
    <property type="entry name" value="ADP-ribosylation"/>
    <property type="match status" value="1"/>
</dbReference>
<dbReference type="EMBL" id="NQOU01000011">
    <property type="protein sequence ID" value="RII81679.1"/>
    <property type="molecule type" value="Genomic_DNA"/>
</dbReference>
<name>A0ABX9MUB5_9BURK</name>
<evidence type="ECO:0008006" key="3">
    <source>
        <dbReference type="Google" id="ProtNLM"/>
    </source>
</evidence>
<protein>
    <recommendedName>
        <fullName evidence="3">DUF3990 domain-containing protein</fullName>
    </recommendedName>
</protein>
<sequence length="197" mass="22352">MGNSWILYQSQPTFVLGFHGTERKTVEALIAEPTKHLKHSAGRYEWLGHGIYFWENDPLRAYEWATTGNAKSKIKEPDAVGAIVDLKLCLDLTTRSGLEEVAEAYEFVAELYKEAGSELPVNVGGPDKLKRELDCQVILALHKYREDMGLPPYDSIRAPFREDVELYPGAGFHRRSHTQIAIRNVDCIKGYFRPISK</sequence>
<comment type="caution">
    <text evidence="1">The sequence shown here is derived from an EMBL/GenBank/DDBJ whole genome shotgun (WGS) entry which is preliminary data.</text>
</comment>
<dbReference type="RefSeq" id="WP_119443125.1">
    <property type="nucleotide sequence ID" value="NZ_CP170494.1"/>
</dbReference>
<dbReference type="Proteomes" id="UP000266483">
    <property type="component" value="Unassembled WGS sequence"/>
</dbReference>
<keyword evidence="2" id="KW-1185">Reference proteome</keyword>
<evidence type="ECO:0000313" key="1">
    <source>
        <dbReference type="EMBL" id="RII81679.1"/>
    </source>
</evidence>
<evidence type="ECO:0000313" key="2">
    <source>
        <dbReference type="Proteomes" id="UP000266483"/>
    </source>
</evidence>
<proteinExistence type="predicted"/>
<gene>
    <name evidence="1" type="ORF">CJO09_15190</name>
</gene>
<reference evidence="1 2" key="1">
    <citation type="submission" date="2017-08" db="EMBL/GenBank/DDBJ databases">
        <title>Pusillimonas indicus sp. nov., a member of the family Alcaligenaceae isolated from surface seawater.</title>
        <authorList>
            <person name="Li J."/>
        </authorList>
    </citation>
    <scope>NUCLEOTIDE SEQUENCE [LARGE SCALE GENOMIC DNA]</scope>
    <source>
        <strain evidence="1 2">17-4A</strain>
    </source>
</reference>
<organism evidence="1 2">
    <name type="scientific">Neopusillimonas maritima</name>
    <dbReference type="NCBI Taxonomy" id="2026239"/>
    <lineage>
        <taxon>Bacteria</taxon>
        <taxon>Pseudomonadati</taxon>
        <taxon>Pseudomonadota</taxon>
        <taxon>Betaproteobacteria</taxon>
        <taxon>Burkholderiales</taxon>
        <taxon>Alcaligenaceae</taxon>
        <taxon>Neopusillimonas</taxon>
    </lineage>
</organism>